<feature type="compositionally biased region" description="Low complexity" evidence="1">
    <location>
        <begin position="11"/>
        <end position="28"/>
    </location>
</feature>
<keyword evidence="3" id="KW-1185">Reference proteome</keyword>
<comment type="caution">
    <text evidence="2">The sequence shown here is derived from an EMBL/GenBank/DDBJ whole genome shotgun (WGS) entry which is preliminary data.</text>
</comment>
<dbReference type="InParanoid" id="G1X7K1"/>
<dbReference type="Proteomes" id="UP000008784">
    <property type="component" value="Unassembled WGS sequence"/>
</dbReference>
<name>G1X7K1_ARTOA</name>
<dbReference type="OrthoDB" id="5424367at2759"/>
<reference evidence="2 3" key="1">
    <citation type="journal article" date="2011" name="PLoS Pathog.">
        <title>Genomic and proteomic analyses of the fungus Arthrobotrys oligospora provide insights into nematode-trap formation.</title>
        <authorList>
            <person name="Yang J."/>
            <person name="Wang L."/>
            <person name="Ji X."/>
            <person name="Feng Y."/>
            <person name="Li X."/>
            <person name="Zou C."/>
            <person name="Xu J."/>
            <person name="Ren Y."/>
            <person name="Mi Q."/>
            <person name="Wu J."/>
            <person name="Liu S."/>
            <person name="Liu Y."/>
            <person name="Huang X."/>
            <person name="Wang H."/>
            <person name="Niu X."/>
            <person name="Li J."/>
            <person name="Liang L."/>
            <person name="Luo Y."/>
            <person name="Ji K."/>
            <person name="Zhou W."/>
            <person name="Yu Z."/>
            <person name="Li G."/>
            <person name="Liu Y."/>
            <person name="Li L."/>
            <person name="Qiao M."/>
            <person name="Feng L."/>
            <person name="Zhang K.-Q."/>
        </authorList>
    </citation>
    <scope>NUCLEOTIDE SEQUENCE [LARGE SCALE GENOMIC DNA]</scope>
    <source>
        <strain evidence="3">ATCC 24927 / CBS 115.81 / DSM 1491</strain>
    </source>
</reference>
<dbReference type="RefSeq" id="XP_011120536.1">
    <property type="nucleotide sequence ID" value="XM_011122234.1"/>
</dbReference>
<dbReference type="AlphaFoldDB" id="G1X7K1"/>
<evidence type="ECO:0000256" key="1">
    <source>
        <dbReference type="SAM" id="MobiDB-lite"/>
    </source>
</evidence>
<dbReference type="OMA" id="FEPLRIC"/>
<evidence type="ECO:0000313" key="3">
    <source>
        <dbReference type="Proteomes" id="UP000008784"/>
    </source>
</evidence>
<evidence type="ECO:0000313" key="2">
    <source>
        <dbReference type="EMBL" id="EGX50832.1"/>
    </source>
</evidence>
<feature type="region of interest" description="Disordered" evidence="1">
    <location>
        <begin position="1"/>
        <end position="155"/>
    </location>
</feature>
<dbReference type="GeneID" id="22891513"/>
<accession>G1X7K1</accession>
<feature type="compositionally biased region" description="Low complexity" evidence="1">
    <location>
        <begin position="54"/>
        <end position="88"/>
    </location>
</feature>
<feature type="compositionally biased region" description="Basic residues" evidence="1">
    <location>
        <begin position="138"/>
        <end position="154"/>
    </location>
</feature>
<gene>
    <name evidence="2" type="ORF">AOL_s00054g918</name>
</gene>
<feature type="compositionally biased region" description="Pro residues" evidence="1">
    <location>
        <begin position="1"/>
        <end position="10"/>
    </location>
</feature>
<protein>
    <submittedName>
        <fullName evidence="2">Uncharacterized protein</fullName>
    </submittedName>
</protein>
<proteinExistence type="predicted"/>
<dbReference type="EMBL" id="ADOT01000093">
    <property type="protein sequence ID" value="EGX50832.1"/>
    <property type="molecule type" value="Genomic_DNA"/>
</dbReference>
<organism evidence="2 3">
    <name type="scientific">Arthrobotrys oligospora (strain ATCC 24927 / CBS 115.81 / DSM 1491)</name>
    <name type="common">Nematode-trapping fungus</name>
    <name type="synonym">Didymozoophaga oligospora</name>
    <dbReference type="NCBI Taxonomy" id="756982"/>
    <lineage>
        <taxon>Eukaryota</taxon>
        <taxon>Fungi</taxon>
        <taxon>Dikarya</taxon>
        <taxon>Ascomycota</taxon>
        <taxon>Pezizomycotina</taxon>
        <taxon>Orbiliomycetes</taxon>
        <taxon>Orbiliales</taxon>
        <taxon>Orbiliaceae</taxon>
        <taxon>Orbilia</taxon>
        <taxon>Orbilia oligospora</taxon>
    </lineage>
</organism>
<sequence>MTSRHPPPSSSPTSSSPPSSSFTSSSASQTNNNRQHIRDQTVFSQPDPTKKPFTPSSYRSRFTSTSSSPSSSTTSASTSSSPNPNNTSIPKGYSTPKKRRSIFIEQLDSADLDNQPPFSENNVPIASSSSQSPTKNNIRTRSRSGSNSKRRSRTAHTILSINPLGQKDSYMMHLPFEPLRICILILILVSFTTISLSTSASSDLDSLLLKRMVPGGEGVVERREASIAPSFSFGPAVRNPEKDIPKLRTGLLVLVVSLVFAGLMT</sequence>
<feature type="compositionally biased region" description="Polar residues" evidence="1">
    <location>
        <begin position="116"/>
        <end position="137"/>
    </location>
</feature>
<dbReference type="HOGENOM" id="CLU_1049614_0_0_1"/>